<feature type="region of interest" description="Disordered" evidence="1">
    <location>
        <begin position="840"/>
        <end position="864"/>
    </location>
</feature>
<feature type="compositionally biased region" description="Low complexity" evidence="1">
    <location>
        <begin position="328"/>
        <end position="343"/>
    </location>
</feature>
<keyword evidence="3" id="KW-1185">Reference proteome</keyword>
<evidence type="ECO:0008006" key="4">
    <source>
        <dbReference type="Google" id="ProtNLM"/>
    </source>
</evidence>
<feature type="region of interest" description="Disordered" evidence="1">
    <location>
        <begin position="291"/>
        <end position="405"/>
    </location>
</feature>
<dbReference type="Proteomes" id="UP000092460">
    <property type="component" value="Unassembled WGS sequence"/>
</dbReference>
<dbReference type="STRING" id="67801.A0A1B0BPP1"/>
<feature type="compositionally biased region" description="Basic residues" evidence="1">
    <location>
        <begin position="347"/>
        <end position="359"/>
    </location>
</feature>
<feature type="region of interest" description="Disordered" evidence="1">
    <location>
        <begin position="611"/>
        <end position="636"/>
    </location>
</feature>
<evidence type="ECO:0000313" key="3">
    <source>
        <dbReference type="Proteomes" id="UP000092460"/>
    </source>
</evidence>
<feature type="compositionally biased region" description="Polar residues" evidence="1">
    <location>
        <begin position="650"/>
        <end position="659"/>
    </location>
</feature>
<organism evidence="2 3">
    <name type="scientific">Glossina palpalis gambiensis</name>
    <dbReference type="NCBI Taxonomy" id="67801"/>
    <lineage>
        <taxon>Eukaryota</taxon>
        <taxon>Metazoa</taxon>
        <taxon>Ecdysozoa</taxon>
        <taxon>Arthropoda</taxon>
        <taxon>Hexapoda</taxon>
        <taxon>Insecta</taxon>
        <taxon>Pterygota</taxon>
        <taxon>Neoptera</taxon>
        <taxon>Endopterygota</taxon>
        <taxon>Diptera</taxon>
        <taxon>Brachycera</taxon>
        <taxon>Muscomorpha</taxon>
        <taxon>Hippoboscoidea</taxon>
        <taxon>Glossinidae</taxon>
        <taxon>Glossina</taxon>
    </lineage>
</organism>
<reference evidence="3" key="1">
    <citation type="submission" date="2015-01" db="EMBL/GenBank/DDBJ databases">
        <authorList>
            <person name="Aksoy S."/>
            <person name="Warren W."/>
            <person name="Wilson R.K."/>
        </authorList>
    </citation>
    <scope>NUCLEOTIDE SEQUENCE [LARGE SCALE GENOMIC DNA]</scope>
    <source>
        <strain evidence="3">IAEA</strain>
    </source>
</reference>
<dbReference type="VEuPathDB" id="VectorBase:GPPI036674"/>
<sequence length="925" mass="102436">MEDLLKLSEKAESYPKELEKKKKEWFENLRKILYGNSVSKAEPKNEENSLPSPSPCQTMKRCKRLSSLDEENAEDNEDSSAKPNRKSNEILLSSASEIERGEKNDQILPVPAPRGCAAIVVAVESDTVSSTVSNSNDKELMPPPLPPSVLENVDSSVEVAHNSSGRPQRAAKLKSEKNLKEPELRVKLRQPAIVNVKVKLEEEQRLSQKKTRSTKAETKADDSVIVLPSKKPSTIEINSTSEDEDQARTSVEKECINTTQTQQTSNGFFEQAQGNARQLRIRVKREKVSLTNEENVKNDASAEATFKGPPSVPLPIKTKVDTSLEEASSSQNSTSTTTTNRVAAAKKDRKKKNAVPHKPIKVERLSDFENRSPVASRTRKGGSNRNQPDSEDGFANAASNGIPETDSKVHTSIYEDAVQSPPVPGEELPKTVSAADKASNVNETFNVDRQQGDQCNGTITVAPPAHDATFRAEFTHETFVVDSNLNATATVQKGAQAEAEGNLTFAVTSQNKSKQEEDAVDQKSFETAKDASIPRDNSLITEDESSGQPAAQQLPLLSKIKPATNFLKNIPTSAKAYKMPPALFNPLVHSPVKMRVEAFENAAVAAKAPTSKRVTRLKKENSAPMAGGNGSSITPTIGKLGNPALGRFLTPTQTSNLTPASGAIKKLPSSASKATMPLHRSATASSLKNSVIPGSSKNLHRENSSDDVHKTLNQSEERKKQREQKHLLAAQQREAKERERAERFAKLAQEREEKLLKKQLEQERKKRELEEINRKLRLQDEAIAASAEANKLKAIRAKAAAQEREMLLKLQQEQQMSKQRIMPPPPKLQTKYRFEMLHEDDSTDEEGKTSYKRPPPPTWSRSHERGPHILMQQHVPLDVIDSFFSVQPLTADLKTIFPTIDDRYLKRNSSVLWSTPPRYSELPKY</sequence>
<feature type="compositionally biased region" description="Basic and acidic residues" evidence="1">
    <location>
        <begin position="840"/>
        <end position="849"/>
    </location>
</feature>
<feature type="region of interest" description="Disordered" evidence="1">
    <location>
        <begin position="36"/>
        <end position="111"/>
    </location>
</feature>
<dbReference type="EMBL" id="JXJN01018144">
    <property type="status" value="NOT_ANNOTATED_CDS"/>
    <property type="molecule type" value="Genomic_DNA"/>
</dbReference>
<feature type="region of interest" description="Disordered" evidence="1">
    <location>
        <begin position="650"/>
        <end position="740"/>
    </location>
</feature>
<feature type="compositionally biased region" description="Basic and acidic residues" evidence="1">
    <location>
        <begin position="699"/>
        <end position="726"/>
    </location>
</feature>
<dbReference type="AlphaFoldDB" id="A0A1B0BPP1"/>
<name>A0A1B0BPP1_9MUSC</name>
<protein>
    <recommendedName>
        <fullName evidence="4">Inner centromere protein ARK-binding domain-containing protein</fullName>
    </recommendedName>
</protein>
<feature type="compositionally biased region" description="Basic and acidic residues" evidence="1">
    <location>
        <begin position="513"/>
        <end position="533"/>
    </location>
</feature>
<evidence type="ECO:0000313" key="2">
    <source>
        <dbReference type="EnsemblMetazoa" id="GPPI036674-PA"/>
    </source>
</evidence>
<feature type="region of interest" description="Disordered" evidence="1">
    <location>
        <begin position="127"/>
        <end position="178"/>
    </location>
</feature>
<evidence type="ECO:0000256" key="1">
    <source>
        <dbReference type="SAM" id="MobiDB-lite"/>
    </source>
</evidence>
<dbReference type="EnsemblMetazoa" id="GPPI036674-RA">
    <property type="protein sequence ID" value="GPPI036674-PA"/>
    <property type="gene ID" value="GPPI036674"/>
</dbReference>
<accession>A0A1B0BPP1</accession>
<feature type="compositionally biased region" description="Acidic residues" evidence="1">
    <location>
        <begin position="68"/>
        <end position="78"/>
    </location>
</feature>
<feature type="compositionally biased region" description="Polar residues" evidence="1">
    <location>
        <begin position="682"/>
        <end position="697"/>
    </location>
</feature>
<feature type="region of interest" description="Disordered" evidence="1">
    <location>
        <begin position="508"/>
        <end position="550"/>
    </location>
</feature>
<proteinExistence type="predicted"/>
<feature type="compositionally biased region" description="Polar residues" evidence="1">
    <location>
        <begin position="48"/>
        <end position="57"/>
    </location>
</feature>
<feature type="compositionally biased region" description="Basic and acidic residues" evidence="1">
    <location>
        <begin position="360"/>
        <end position="370"/>
    </location>
</feature>
<reference evidence="2" key="2">
    <citation type="submission" date="2020-05" db="UniProtKB">
        <authorList>
            <consortium name="EnsemblMetazoa"/>
        </authorList>
    </citation>
    <scope>IDENTIFICATION</scope>
    <source>
        <strain evidence="2">IAEA</strain>
    </source>
</reference>